<dbReference type="GO" id="GO:0140359">
    <property type="term" value="F:ABC-type transporter activity"/>
    <property type="evidence" value="ECO:0007669"/>
    <property type="project" value="InterPro"/>
</dbReference>
<dbReference type="Pfam" id="PF00005">
    <property type="entry name" value="ABC_tran"/>
    <property type="match status" value="1"/>
</dbReference>
<dbReference type="SUPFAM" id="SSF90123">
    <property type="entry name" value="ABC transporter transmembrane region"/>
    <property type="match status" value="1"/>
</dbReference>
<evidence type="ECO:0000256" key="7">
    <source>
        <dbReference type="ARBA" id="ARBA00023136"/>
    </source>
</evidence>
<dbReference type="EMBL" id="JACHCF010000003">
    <property type="protein sequence ID" value="MBB5620268.1"/>
    <property type="molecule type" value="Genomic_DNA"/>
</dbReference>
<keyword evidence="7 8" id="KW-0472">Membrane</keyword>
<evidence type="ECO:0000259" key="10">
    <source>
        <dbReference type="PROSITE" id="PS50929"/>
    </source>
</evidence>
<dbReference type="GO" id="GO:1904680">
    <property type="term" value="F:peptide transmembrane transporter activity"/>
    <property type="evidence" value="ECO:0007669"/>
    <property type="project" value="InterPro"/>
</dbReference>
<dbReference type="InterPro" id="IPR003593">
    <property type="entry name" value="AAA+_ATPase"/>
</dbReference>
<dbReference type="SMART" id="SM00382">
    <property type="entry name" value="AAA"/>
    <property type="match status" value="1"/>
</dbReference>
<keyword evidence="3 8" id="KW-0812">Transmembrane</keyword>
<evidence type="ECO:0000313" key="12">
    <source>
        <dbReference type="Proteomes" id="UP000537718"/>
    </source>
</evidence>
<organism evidence="11 12">
    <name type="scientific">Pedobacter cryoconitis</name>
    <dbReference type="NCBI Taxonomy" id="188932"/>
    <lineage>
        <taxon>Bacteria</taxon>
        <taxon>Pseudomonadati</taxon>
        <taxon>Bacteroidota</taxon>
        <taxon>Sphingobacteriia</taxon>
        <taxon>Sphingobacteriales</taxon>
        <taxon>Sphingobacteriaceae</taxon>
        <taxon>Pedobacter</taxon>
    </lineage>
</organism>
<evidence type="ECO:0000256" key="5">
    <source>
        <dbReference type="ARBA" id="ARBA00022840"/>
    </source>
</evidence>
<feature type="domain" description="ABC transmembrane type-1" evidence="10">
    <location>
        <begin position="21"/>
        <end position="297"/>
    </location>
</feature>
<comment type="caution">
    <text evidence="11">The sequence shown here is derived from an EMBL/GenBank/DDBJ whole genome shotgun (WGS) entry which is preliminary data.</text>
</comment>
<dbReference type="AlphaFoldDB" id="A0A7W8YR41"/>
<dbReference type="InterPro" id="IPR036640">
    <property type="entry name" value="ABC1_TM_sf"/>
</dbReference>
<dbReference type="InterPro" id="IPR027417">
    <property type="entry name" value="P-loop_NTPase"/>
</dbReference>
<dbReference type="InterPro" id="IPR050095">
    <property type="entry name" value="ECF_ABC_transporter_ATP-bd"/>
</dbReference>
<feature type="transmembrane region" description="Helical" evidence="8">
    <location>
        <begin position="127"/>
        <end position="148"/>
    </location>
</feature>
<feature type="transmembrane region" description="Helical" evidence="8">
    <location>
        <begin position="58"/>
        <end position="82"/>
    </location>
</feature>
<dbReference type="Gene3D" id="1.20.1560.10">
    <property type="entry name" value="ABC transporter type 1, transmembrane domain"/>
    <property type="match status" value="1"/>
</dbReference>
<sequence>MKKILNIVLPLLGKGGLLKYIFLGIFSGVCSFLFINSVTRVISLIISGGFTRISMEYVIIFSTLILLFIWTRRTLSLAIINLSQMMTWTLRKQLLSLSLRANYQELISRKTRIRSAILNDISVLTQAAMNIIQFFSALILTIACLGYLASISVVLFLITIGIALIGVTVYFIGAKTNARDLEKARDFENNFLENFNAILDGFKEIYMEPKKGKEIYDKKIDEVANDAYKTNTAAFTSFLNNQITGQILFYILISSILLFFSIILKIKIGDTVSFIFTLLYLLSSIETVMVLIPGLLRAKVSSDHLIELINELDSANTDAPASEKYNFKLEFNNISVKGLEFNYGEGEKSFGIGPIDFEVGKGEVIFVYGGNGSGKTTFIHSVLGLNIPSRGEIKLNDTIINKETYTNYRAIFSVVFSDFYLFNEILAVDHVDIEKWNYYLELFELGKKVELKDNGFSTTDLSTGQRKRLALIATLLEEKPVLVIDEWAADQDPYFRKKFYTEIIPLLKAKGLTIIAITHDDRYYHCADKLYKMDDGNLIEENVNIHRANLIL</sequence>
<proteinExistence type="predicted"/>
<comment type="subcellular location">
    <subcellularLocation>
        <location evidence="1">Cell membrane</location>
        <topology evidence="1">Multi-pass membrane protein</topology>
    </subcellularLocation>
</comment>
<dbReference type="PROSITE" id="PS50929">
    <property type="entry name" value="ABC_TM1F"/>
    <property type="match status" value="1"/>
</dbReference>
<evidence type="ECO:0000256" key="8">
    <source>
        <dbReference type="SAM" id="Phobius"/>
    </source>
</evidence>
<evidence type="ECO:0000256" key="4">
    <source>
        <dbReference type="ARBA" id="ARBA00022741"/>
    </source>
</evidence>
<dbReference type="PANTHER" id="PTHR43553">
    <property type="entry name" value="HEAVY METAL TRANSPORTER"/>
    <property type="match status" value="1"/>
</dbReference>
<name>A0A7W8YR41_9SPHI</name>
<dbReference type="GO" id="GO:0015833">
    <property type="term" value="P:peptide transport"/>
    <property type="evidence" value="ECO:0007669"/>
    <property type="project" value="InterPro"/>
</dbReference>
<keyword evidence="6 8" id="KW-1133">Transmembrane helix</keyword>
<reference evidence="11 12" key="1">
    <citation type="submission" date="2020-08" db="EMBL/GenBank/DDBJ databases">
        <title>Genomic Encyclopedia of Type Strains, Phase IV (KMG-V): Genome sequencing to study the core and pangenomes of soil and plant-associated prokaryotes.</title>
        <authorList>
            <person name="Whitman W."/>
        </authorList>
    </citation>
    <scope>NUCLEOTIDE SEQUENCE [LARGE SCALE GENOMIC DNA]</scope>
    <source>
        <strain evidence="11 12">MP7CTX6</strain>
    </source>
</reference>
<dbReference type="GO" id="GO:0043190">
    <property type="term" value="C:ATP-binding cassette (ABC) transporter complex"/>
    <property type="evidence" value="ECO:0007669"/>
    <property type="project" value="TreeGrafter"/>
</dbReference>
<dbReference type="Gene3D" id="3.40.50.300">
    <property type="entry name" value="P-loop containing nucleotide triphosphate hydrolases"/>
    <property type="match status" value="1"/>
</dbReference>
<feature type="transmembrane region" description="Helical" evidence="8">
    <location>
        <begin position="274"/>
        <end position="296"/>
    </location>
</feature>
<keyword evidence="2" id="KW-0813">Transport</keyword>
<accession>A0A7W8YR41</accession>
<evidence type="ECO:0000313" key="11">
    <source>
        <dbReference type="EMBL" id="MBB5620268.1"/>
    </source>
</evidence>
<dbReference type="GO" id="GO:0016887">
    <property type="term" value="F:ATP hydrolysis activity"/>
    <property type="evidence" value="ECO:0007669"/>
    <property type="project" value="InterPro"/>
</dbReference>
<dbReference type="Proteomes" id="UP000537718">
    <property type="component" value="Unassembled WGS sequence"/>
</dbReference>
<evidence type="ECO:0000259" key="9">
    <source>
        <dbReference type="PROSITE" id="PS50893"/>
    </source>
</evidence>
<evidence type="ECO:0000256" key="6">
    <source>
        <dbReference type="ARBA" id="ARBA00022989"/>
    </source>
</evidence>
<feature type="transmembrane region" description="Helical" evidence="8">
    <location>
        <begin position="154"/>
        <end position="173"/>
    </location>
</feature>
<evidence type="ECO:0000256" key="2">
    <source>
        <dbReference type="ARBA" id="ARBA00022448"/>
    </source>
</evidence>
<feature type="transmembrane region" description="Helical" evidence="8">
    <location>
        <begin position="247"/>
        <end position="268"/>
    </location>
</feature>
<dbReference type="PANTHER" id="PTHR43553:SF11">
    <property type="entry name" value="ABC TRANSPORTER ATP-BINDING_PERMEASE PROTEIN YOJI"/>
    <property type="match status" value="1"/>
</dbReference>
<dbReference type="NCBIfam" id="TIGR01194">
    <property type="entry name" value="cyc_pep_trnsptr"/>
    <property type="match status" value="1"/>
</dbReference>
<keyword evidence="4" id="KW-0547">Nucleotide-binding</keyword>
<dbReference type="RefSeq" id="WP_183866314.1">
    <property type="nucleotide sequence ID" value="NZ_JACHCF010000003.1"/>
</dbReference>
<feature type="transmembrane region" description="Helical" evidence="8">
    <location>
        <begin position="20"/>
        <end position="46"/>
    </location>
</feature>
<dbReference type="InterPro" id="IPR011527">
    <property type="entry name" value="ABC1_TM_dom"/>
</dbReference>
<evidence type="ECO:0000256" key="3">
    <source>
        <dbReference type="ARBA" id="ARBA00022692"/>
    </source>
</evidence>
<feature type="domain" description="ABC transporter" evidence="9">
    <location>
        <begin position="329"/>
        <end position="552"/>
    </location>
</feature>
<dbReference type="GO" id="GO:0005524">
    <property type="term" value="F:ATP binding"/>
    <property type="evidence" value="ECO:0007669"/>
    <property type="project" value="UniProtKB-KW"/>
</dbReference>
<dbReference type="InterPro" id="IPR003439">
    <property type="entry name" value="ABC_transporter-like_ATP-bd"/>
</dbReference>
<dbReference type="InterPro" id="IPR005898">
    <property type="entry name" value="Cyc_pep_transpt_SyrD/YojI"/>
</dbReference>
<dbReference type="SUPFAM" id="SSF52540">
    <property type="entry name" value="P-loop containing nucleoside triphosphate hydrolases"/>
    <property type="match status" value="1"/>
</dbReference>
<keyword evidence="5 11" id="KW-0067">ATP-binding</keyword>
<evidence type="ECO:0000256" key="1">
    <source>
        <dbReference type="ARBA" id="ARBA00004651"/>
    </source>
</evidence>
<protein>
    <submittedName>
        <fullName evidence="11">Putative ATP-binding cassette transporter</fullName>
    </submittedName>
</protein>
<dbReference type="PROSITE" id="PS50893">
    <property type="entry name" value="ABC_TRANSPORTER_2"/>
    <property type="match status" value="1"/>
</dbReference>
<gene>
    <name evidence="11" type="ORF">HDE69_001317</name>
</gene>